<gene>
    <name evidence="2" type="ORF">IE4771_PC00008</name>
</gene>
<geneLocation type="plasmid" evidence="2 3">
    <name>pRetIE4771c</name>
</geneLocation>
<feature type="transmembrane region" description="Helical" evidence="1">
    <location>
        <begin position="142"/>
        <end position="163"/>
    </location>
</feature>
<proteinExistence type="predicted"/>
<reference evidence="2 3" key="1">
    <citation type="submission" date="2013-12" db="EMBL/GenBank/DDBJ databases">
        <title>Complete genome sequence of Rhizobium etli bv. mimosae IE4771.</title>
        <authorList>
            <person name="Bustos P."/>
            <person name="Santamaria R.I."/>
            <person name="Lozano L."/>
            <person name="Ormeno-Orrillo E."/>
            <person name="Rogel M.A."/>
            <person name="Romero D."/>
            <person name="Cevallos M.A."/>
            <person name="Martinez-Romero E."/>
            <person name="Gonzalez V."/>
        </authorList>
    </citation>
    <scope>NUCLEOTIDE SEQUENCE [LARGE SCALE GENOMIC DNA]</scope>
    <source>
        <strain evidence="2 3">IE4771</strain>
        <plasmid evidence="3">Plasmid pRetIE4771c</plasmid>
    </source>
</reference>
<protein>
    <submittedName>
        <fullName evidence="2">Uncharacterized protein</fullName>
    </submittedName>
</protein>
<accession>A0A060IDP1</accession>
<evidence type="ECO:0000313" key="2">
    <source>
        <dbReference type="EMBL" id="AIC30135.1"/>
    </source>
</evidence>
<keyword evidence="1" id="KW-0472">Membrane</keyword>
<dbReference type="OrthoDB" id="8398641at2"/>
<dbReference type="Proteomes" id="UP000027180">
    <property type="component" value="Plasmid pRetIE4771c"/>
</dbReference>
<dbReference type="KEGG" id="rei:IE4771_PC00008"/>
<evidence type="ECO:0000313" key="3">
    <source>
        <dbReference type="Proteomes" id="UP000027180"/>
    </source>
</evidence>
<organism evidence="2 3">
    <name type="scientific">Rhizobium etli bv. mimosae str. IE4771</name>
    <dbReference type="NCBI Taxonomy" id="1432050"/>
    <lineage>
        <taxon>Bacteria</taxon>
        <taxon>Pseudomonadati</taxon>
        <taxon>Pseudomonadota</taxon>
        <taxon>Alphaproteobacteria</taxon>
        <taxon>Hyphomicrobiales</taxon>
        <taxon>Rhizobiaceae</taxon>
        <taxon>Rhizobium/Agrobacterium group</taxon>
        <taxon>Rhizobium</taxon>
    </lineage>
</organism>
<keyword evidence="2" id="KW-0614">Plasmid</keyword>
<sequence length="179" mass="20298">MNNELDVGEASMTEARTKILRLFEKHRATPGAPYDEDHFLDFLLADPKRKGALYDSFRGLRRFRAFLDDVQYELEVCFSIKDREANYPLNKFIARAMELQQSRRGSLRSLQRQIDAGPGWGVLIVADVLLLTIGSFLSGSLWALTTVVTVAVAVNISFALFAWKARSYLLKLRARIKGN</sequence>
<name>A0A060IDP1_RHIET</name>
<evidence type="ECO:0000256" key="1">
    <source>
        <dbReference type="SAM" id="Phobius"/>
    </source>
</evidence>
<keyword evidence="1" id="KW-0812">Transmembrane</keyword>
<dbReference type="EMBL" id="CP006989">
    <property type="protein sequence ID" value="AIC30135.1"/>
    <property type="molecule type" value="Genomic_DNA"/>
</dbReference>
<dbReference type="HOGENOM" id="CLU_1502305_0_0_5"/>
<keyword evidence="1" id="KW-1133">Transmembrane helix</keyword>
<feature type="transmembrane region" description="Helical" evidence="1">
    <location>
        <begin position="117"/>
        <end position="136"/>
    </location>
</feature>
<dbReference type="AlphaFoldDB" id="A0A060IDP1"/>